<evidence type="ECO:0000256" key="4">
    <source>
        <dbReference type="ARBA" id="ARBA00023004"/>
    </source>
</evidence>
<evidence type="ECO:0000256" key="1">
    <source>
        <dbReference type="ARBA" id="ARBA00010914"/>
    </source>
</evidence>
<dbReference type="PRINTS" id="PR00355">
    <property type="entry name" value="ADRENODOXIN"/>
</dbReference>
<dbReference type="InterPro" id="IPR001055">
    <property type="entry name" value="Adrenodoxin-like"/>
</dbReference>
<reference evidence="8 9" key="1">
    <citation type="journal article" date="2019" name="Int. J. Syst. Evol. Microbiol.">
        <title>The Global Catalogue of Microorganisms (GCM) 10K type strain sequencing project: providing services to taxonomists for standard genome sequencing and annotation.</title>
        <authorList>
            <consortium name="The Broad Institute Genomics Platform"/>
            <consortium name="The Broad Institute Genome Sequencing Center for Infectious Disease"/>
            <person name="Wu L."/>
            <person name="Ma J."/>
        </authorList>
    </citation>
    <scope>NUCLEOTIDE SEQUENCE [LARGE SCALE GENOMIC DNA]</scope>
    <source>
        <strain evidence="8 9">JCM 15503</strain>
    </source>
</reference>
<dbReference type="PROSITE" id="PS51085">
    <property type="entry name" value="2FE2S_FER_2"/>
    <property type="match status" value="1"/>
</dbReference>
<dbReference type="Gene3D" id="3.10.20.30">
    <property type="match status" value="1"/>
</dbReference>
<dbReference type="InterPro" id="IPR001041">
    <property type="entry name" value="2Fe-2S_ferredoxin-type"/>
</dbReference>
<protein>
    <submittedName>
        <fullName evidence="8">2Fe-2S iron-sulfur cluster-binding protein</fullName>
    </submittedName>
</protein>
<keyword evidence="9" id="KW-1185">Reference proteome</keyword>
<sequence length="106" mass="11169">MLTIHYLLSDGSRRSCTDAQPGSSVMENALWLNVAGIDAECGGACVCATCHVQVEEAFLAALPPPDDMERTLLASAIPGHSQRSRLSCQIAMTPALDGIVVHVPAH</sequence>
<dbReference type="PANTHER" id="PTHR23426:SF65">
    <property type="entry name" value="FERREDOXIN-2, MITOCHONDRIAL"/>
    <property type="match status" value="1"/>
</dbReference>
<keyword evidence="4" id="KW-0408">Iron</keyword>
<keyword evidence="3" id="KW-0479">Metal-binding</keyword>
<comment type="cofactor">
    <cofactor evidence="6">
        <name>[2Fe-2S] cluster</name>
        <dbReference type="ChEBI" id="CHEBI:190135"/>
    </cofactor>
</comment>
<dbReference type="InterPro" id="IPR018298">
    <property type="entry name" value="Adrenodoxin_Fe-S_BS"/>
</dbReference>
<dbReference type="RefSeq" id="WP_141289305.1">
    <property type="nucleotide sequence ID" value="NZ_BAAAEW010000021.1"/>
</dbReference>
<dbReference type="InterPro" id="IPR036010">
    <property type="entry name" value="2Fe-2S_ferredoxin-like_sf"/>
</dbReference>
<evidence type="ECO:0000313" key="8">
    <source>
        <dbReference type="EMBL" id="GAA0754742.1"/>
    </source>
</evidence>
<organism evidence="8 9">
    <name type="scientific">Ideonella azotifigens</name>
    <dbReference type="NCBI Taxonomy" id="513160"/>
    <lineage>
        <taxon>Bacteria</taxon>
        <taxon>Pseudomonadati</taxon>
        <taxon>Pseudomonadota</taxon>
        <taxon>Betaproteobacteria</taxon>
        <taxon>Burkholderiales</taxon>
        <taxon>Sphaerotilaceae</taxon>
        <taxon>Ideonella</taxon>
    </lineage>
</organism>
<evidence type="ECO:0000256" key="5">
    <source>
        <dbReference type="ARBA" id="ARBA00023014"/>
    </source>
</evidence>
<evidence type="ECO:0000313" key="9">
    <source>
        <dbReference type="Proteomes" id="UP001500279"/>
    </source>
</evidence>
<comment type="similarity">
    <text evidence="1">Belongs to the adrenodoxin/putidaredoxin family.</text>
</comment>
<proteinExistence type="inferred from homology"/>
<accession>A0ABN1K4R3</accession>
<dbReference type="Pfam" id="PF00111">
    <property type="entry name" value="Fer2"/>
    <property type="match status" value="1"/>
</dbReference>
<evidence type="ECO:0000259" key="7">
    <source>
        <dbReference type="PROSITE" id="PS51085"/>
    </source>
</evidence>
<comment type="caution">
    <text evidence="8">The sequence shown here is derived from an EMBL/GenBank/DDBJ whole genome shotgun (WGS) entry which is preliminary data.</text>
</comment>
<dbReference type="EMBL" id="BAAAEW010000021">
    <property type="protein sequence ID" value="GAA0754742.1"/>
    <property type="molecule type" value="Genomic_DNA"/>
</dbReference>
<evidence type="ECO:0000256" key="6">
    <source>
        <dbReference type="ARBA" id="ARBA00034078"/>
    </source>
</evidence>
<dbReference type="PANTHER" id="PTHR23426">
    <property type="entry name" value="FERREDOXIN/ADRENODOXIN"/>
    <property type="match status" value="1"/>
</dbReference>
<dbReference type="SUPFAM" id="SSF54292">
    <property type="entry name" value="2Fe-2S ferredoxin-like"/>
    <property type="match status" value="1"/>
</dbReference>
<dbReference type="CDD" id="cd00207">
    <property type="entry name" value="fer2"/>
    <property type="match status" value="1"/>
</dbReference>
<dbReference type="Proteomes" id="UP001500279">
    <property type="component" value="Unassembled WGS sequence"/>
</dbReference>
<evidence type="ECO:0000256" key="2">
    <source>
        <dbReference type="ARBA" id="ARBA00022714"/>
    </source>
</evidence>
<dbReference type="PROSITE" id="PS00814">
    <property type="entry name" value="ADX"/>
    <property type="match status" value="1"/>
</dbReference>
<evidence type="ECO:0000256" key="3">
    <source>
        <dbReference type="ARBA" id="ARBA00022723"/>
    </source>
</evidence>
<gene>
    <name evidence="8" type="ORF">GCM10009107_31500</name>
</gene>
<dbReference type="InterPro" id="IPR012675">
    <property type="entry name" value="Beta-grasp_dom_sf"/>
</dbReference>
<feature type="domain" description="2Fe-2S ferredoxin-type" evidence="7">
    <location>
        <begin position="2"/>
        <end position="106"/>
    </location>
</feature>
<keyword evidence="2" id="KW-0001">2Fe-2S</keyword>
<name>A0ABN1K4R3_9BURK</name>
<keyword evidence="5" id="KW-0411">Iron-sulfur</keyword>